<dbReference type="InterPro" id="IPR007712">
    <property type="entry name" value="RelE/ParE_toxin"/>
</dbReference>
<evidence type="ECO:0000313" key="2">
    <source>
        <dbReference type="EMBL" id="TWR29340.1"/>
    </source>
</evidence>
<accession>A0A563UDD9</accession>
<dbReference type="Proteomes" id="UP000320042">
    <property type="component" value="Unassembled WGS sequence"/>
</dbReference>
<keyword evidence="1" id="KW-1277">Toxin-antitoxin system</keyword>
<evidence type="ECO:0000313" key="3">
    <source>
        <dbReference type="Proteomes" id="UP000320042"/>
    </source>
</evidence>
<dbReference type="EMBL" id="VOEJ01000004">
    <property type="protein sequence ID" value="TWR29340.1"/>
    <property type="molecule type" value="Genomic_DNA"/>
</dbReference>
<gene>
    <name evidence="2" type="ORF">FPZ43_10310</name>
</gene>
<reference evidence="2 3" key="1">
    <citation type="submission" date="2019-07" db="EMBL/GenBank/DDBJ databases">
        <authorList>
            <person name="Kim J."/>
        </authorList>
    </citation>
    <scope>NUCLEOTIDE SEQUENCE [LARGE SCALE GENOMIC DNA]</scope>
    <source>
        <strain evidence="3">dk17</strain>
    </source>
</reference>
<protein>
    <submittedName>
        <fullName evidence="2">Type II toxin-antitoxin system RelE/ParE family toxin</fullName>
    </submittedName>
</protein>
<dbReference type="OrthoDB" id="595476at2"/>
<proteinExistence type="predicted"/>
<comment type="caution">
    <text evidence="2">The sequence shown here is derived from an EMBL/GenBank/DDBJ whole genome shotgun (WGS) entry which is preliminary data.</text>
</comment>
<dbReference type="RefSeq" id="WP_146381829.1">
    <property type="nucleotide sequence ID" value="NZ_VOEJ01000004.1"/>
</dbReference>
<dbReference type="Gene3D" id="3.30.2310.20">
    <property type="entry name" value="RelE-like"/>
    <property type="match status" value="1"/>
</dbReference>
<dbReference type="Pfam" id="PF05016">
    <property type="entry name" value="ParE_toxin"/>
    <property type="match status" value="1"/>
</dbReference>
<keyword evidence="3" id="KW-1185">Reference proteome</keyword>
<evidence type="ECO:0000256" key="1">
    <source>
        <dbReference type="ARBA" id="ARBA00022649"/>
    </source>
</evidence>
<organism evidence="2 3">
    <name type="scientific">Mucilaginibacter pallidiroseus</name>
    <dbReference type="NCBI Taxonomy" id="2599295"/>
    <lineage>
        <taxon>Bacteria</taxon>
        <taxon>Pseudomonadati</taxon>
        <taxon>Bacteroidota</taxon>
        <taxon>Sphingobacteriia</taxon>
        <taxon>Sphingobacteriales</taxon>
        <taxon>Sphingobacteriaceae</taxon>
        <taxon>Mucilaginibacter</taxon>
    </lineage>
</organism>
<dbReference type="InterPro" id="IPR035093">
    <property type="entry name" value="RelE/ParE_toxin_dom_sf"/>
</dbReference>
<dbReference type="AlphaFoldDB" id="A0A563UDD9"/>
<sequence>MFPVKLLKKAEKDLKVACEWYEEKQHGLGGRFFTAVDNQIGLISKNPLQYNLRFSERYRFAPTTGFPYLIVYRFDEFRREIIILAIFHTSRNPLKF</sequence>
<name>A0A563UDD9_9SPHI</name>